<protein>
    <recommendedName>
        <fullName evidence="14">Sensor protein</fullName>
        <ecNumber evidence="14">2.7.13.3</ecNumber>
    </recommendedName>
</protein>
<evidence type="ECO:0000256" key="12">
    <source>
        <dbReference type="ARBA" id="ARBA00023012"/>
    </source>
</evidence>
<comment type="subcellular location">
    <subcellularLocation>
        <location evidence="2">Cell inner membrane</location>
        <topology evidence="2">Multi-pass membrane protein</topology>
    </subcellularLocation>
</comment>
<dbReference type="Gene3D" id="3.30.565.10">
    <property type="entry name" value="Histidine kinase-like ATPase, C-terminal domain"/>
    <property type="match status" value="1"/>
</dbReference>
<dbReference type="Gene3D" id="6.10.340.10">
    <property type="match status" value="1"/>
</dbReference>
<dbReference type="CDD" id="cd00082">
    <property type="entry name" value="HisKA"/>
    <property type="match status" value="1"/>
</dbReference>
<keyword evidence="6 14" id="KW-0808">Transferase</keyword>
<keyword evidence="4 14" id="KW-0997">Cell inner membrane</keyword>
<dbReference type="PANTHER" id="PTHR45436">
    <property type="entry name" value="SENSOR HISTIDINE KINASE YKOH"/>
    <property type="match status" value="1"/>
</dbReference>
<dbReference type="SMART" id="SM00304">
    <property type="entry name" value="HAMP"/>
    <property type="match status" value="1"/>
</dbReference>
<dbReference type="GO" id="GO:0005886">
    <property type="term" value="C:plasma membrane"/>
    <property type="evidence" value="ECO:0007669"/>
    <property type="project" value="UniProtKB-SubCell"/>
</dbReference>
<dbReference type="PRINTS" id="PR00344">
    <property type="entry name" value="BCTRLSENSOR"/>
</dbReference>
<evidence type="ECO:0000256" key="10">
    <source>
        <dbReference type="ARBA" id="ARBA00022840"/>
    </source>
</evidence>
<evidence type="ECO:0000259" key="15">
    <source>
        <dbReference type="PROSITE" id="PS50109"/>
    </source>
</evidence>
<dbReference type="PROSITE" id="PS50109">
    <property type="entry name" value="HIS_KIN"/>
    <property type="match status" value="1"/>
</dbReference>
<dbReference type="Pfam" id="PF00512">
    <property type="entry name" value="HisKA"/>
    <property type="match status" value="1"/>
</dbReference>
<reference evidence="17" key="1">
    <citation type="submission" date="2022-09" db="EMBL/GenBank/DDBJ databases">
        <title>Isolation and characterization of 3-chlorobenzoate degrading bacteria from soils in Shizuoka.</title>
        <authorList>
            <person name="Ifat A."/>
            <person name="Ogawa N."/>
            <person name="Kimbara K."/>
            <person name="Moriuchi R."/>
            <person name="Dohra H."/>
            <person name="Shintani M."/>
        </authorList>
    </citation>
    <scope>NUCLEOTIDE SEQUENCE</scope>
    <source>
        <strain evidence="17">19CS4-2</strain>
    </source>
</reference>
<dbReference type="SUPFAM" id="SSF158472">
    <property type="entry name" value="HAMP domain-like"/>
    <property type="match status" value="1"/>
</dbReference>
<dbReference type="SUPFAM" id="SSF47384">
    <property type="entry name" value="Homodimeric domain of signal transducing histidine kinase"/>
    <property type="match status" value="1"/>
</dbReference>
<organism evidence="17 18">
    <name type="scientific">Caballeronia novacaledonica</name>
    <dbReference type="NCBI Taxonomy" id="1544861"/>
    <lineage>
        <taxon>Bacteria</taxon>
        <taxon>Pseudomonadati</taxon>
        <taxon>Pseudomonadota</taxon>
        <taxon>Betaproteobacteria</taxon>
        <taxon>Burkholderiales</taxon>
        <taxon>Burkholderiaceae</taxon>
        <taxon>Caballeronia</taxon>
    </lineage>
</organism>
<evidence type="ECO:0000256" key="4">
    <source>
        <dbReference type="ARBA" id="ARBA00022519"/>
    </source>
</evidence>
<feature type="transmembrane region" description="Helical" evidence="14">
    <location>
        <begin position="12"/>
        <end position="34"/>
    </location>
</feature>
<evidence type="ECO:0000256" key="7">
    <source>
        <dbReference type="ARBA" id="ARBA00022692"/>
    </source>
</evidence>
<dbReference type="AlphaFoldDB" id="A0AA37IAK6"/>
<name>A0AA37IAK6_9BURK</name>
<keyword evidence="10 14" id="KW-0067">ATP-binding</keyword>
<keyword evidence="5" id="KW-0597">Phosphoprotein</keyword>
<keyword evidence="9 14" id="KW-0418">Kinase</keyword>
<evidence type="ECO:0000256" key="9">
    <source>
        <dbReference type="ARBA" id="ARBA00022777"/>
    </source>
</evidence>
<evidence type="ECO:0000313" key="18">
    <source>
        <dbReference type="Proteomes" id="UP001055111"/>
    </source>
</evidence>
<feature type="domain" description="Histidine kinase" evidence="15">
    <location>
        <begin position="249"/>
        <end position="463"/>
    </location>
</feature>
<gene>
    <name evidence="17" type="ORF">CBA19CS42_15000</name>
</gene>
<keyword evidence="7 14" id="KW-0812">Transmembrane</keyword>
<dbReference type="InterPro" id="IPR050428">
    <property type="entry name" value="TCS_sensor_his_kinase"/>
</dbReference>
<dbReference type="Pfam" id="PF21085">
    <property type="entry name" value="CusS"/>
    <property type="match status" value="1"/>
</dbReference>
<keyword evidence="8 14" id="KW-0547">Nucleotide-binding</keyword>
<comment type="caution">
    <text evidence="17">The sequence shown here is derived from an EMBL/GenBank/DDBJ whole genome shotgun (WGS) entry which is preliminary data.</text>
</comment>
<evidence type="ECO:0000256" key="14">
    <source>
        <dbReference type="RuleBase" id="RU364088"/>
    </source>
</evidence>
<dbReference type="InterPro" id="IPR003660">
    <property type="entry name" value="HAMP_dom"/>
</dbReference>
<keyword evidence="12 14" id="KW-0902">Two-component regulatory system</keyword>
<dbReference type="SMART" id="SM00387">
    <property type="entry name" value="HATPase_c"/>
    <property type="match status" value="1"/>
</dbReference>
<dbReference type="GO" id="GO:0000155">
    <property type="term" value="F:phosphorelay sensor kinase activity"/>
    <property type="evidence" value="ECO:0007669"/>
    <property type="project" value="InterPro"/>
</dbReference>
<proteinExistence type="predicted"/>
<dbReference type="Pfam" id="PF02518">
    <property type="entry name" value="HATPase_c"/>
    <property type="match status" value="1"/>
</dbReference>
<dbReference type="GO" id="GO:0005524">
    <property type="term" value="F:ATP binding"/>
    <property type="evidence" value="ECO:0007669"/>
    <property type="project" value="UniProtKB-KW"/>
</dbReference>
<dbReference type="EMBL" id="BPUS01000005">
    <property type="protein sequence ID" value="GJH25838.1"/>
    <property type="molecule type" value="Genomic_DNA"/>
</dbReference>
<evidence type="ECO:0000256" key="6">
    <source>
        <dbReference type="ARBA" id="ARBA00022679"/>
    </source>
</evidence>
<keyword evidence="11 14" id="KW-1133">Transmembrane helix</keyword>
<dbReference type="InterPro" id="IPR003594">
    <property type="entry name" value="HATPase_dom"/>
</dbReference>
<dbReference type="CDD" id="cd00075">
    <property type="entry name" value="HATPase"/>
    <property type="match status" value="1"/>
</dbReference>
<evidence type="ECO:0000256" key="5">
    <source>
        <dbReference type="ARBA" id="ARBA00022553"/>
    </source>
</evidence>
<dbReference type="InterPro" id="IPR036097">
    <property type="entry name" value="HisK_dim/P_sf"/>
</dbReference>
<dbReference type="EC" id="2.7.13.3" evidence="14"/>
<keyword evidence="13 14" id="KW-0472">Membrane</keyword>
<dbReference type="InterPro" id="IPR003661">
    <property type="entry name" value="HisK_dim/P_dom"/>
</dbReference>
<dbReference type="InterPro" id="IPR004358">
    <property type="entry name" value="Sig_transdc_His_kin-like_C"/>
</dbReference>
<dbReference type="Pfam" id="PF00672">
    <property type="entry name" value="HAMP"/>
    <property type="match status" value="1"/>
</dbReference>
<evidence type="ECO:0000256" key="13">
    <source>
        <dbReference type="ARBA" id="ARBA00023136"/>
    </source>
</evidence>
<dbReference type="Gene3D" id="1.10.287.130">
    <property type="match status" value="1"/>
</dbReference>
<dbReference type="SUPFAM" id="SSF55874">
    <property type="entry name" value="ATPase domain of HSP90 chaperone/DNA topoisomerase II/histidine kinase"/>
    <property type="match status" value="1"/>
</dbReference>
<dbReference type="NCBIfam" id="TIGR01386">
    <property type="entry name" value="cztS_silS_copS"/>
    <property type="match status" value="1"/>
</dbReference>
<dbReference type="FunFam" id="3.30.565.10:FF:000006">
    <property type="entry name" value="Sensor histidine kinase WalK"/>
    <property type="match status" value="1"/>
</dbReference>
<accession>A0AA37IAK6</accession>
<comment type="catalytic activity">
    <reaction evidence="1 14">
        <text>ATP + protein L-histidine = ADP + protein N-phospho-L-histidine.</text>
        <dbReference type="EC" id="2.7.13.3"/>
    </reaction>
</comment>
<comment type="function">
    <text evidence="14">Member of a two-component regulatory system.</text>
</comment>
<dbReference type="CDD" id="cd06225">
    <property type="entry name" value="HAMP"/>
    <property type="match status" value="1"/>
</dbReference>
<dbReference type="SMART" id="SM00388">
    <property type="entry name" value="HisKA"/>
    <property type="match status" value="1"/>
</dbReference>
<evidence type="ECO:0000256" key="11">
    <source>
        <dbReference type="ARBA" id="ARBA00022989"/>
    </source>
</evidence>
<evidence type="ECO:0000259" key="16">
    <source>
        <dbReference type="PROSITE" id="PS50885"/>
    </source>
</evidence>
<evidence type="ECO:0000256" key="3">
    <source>
        <dbReference type="ARBA" id="ARBA00022475"/>
    </source>
</evidence>
<evidence type="ECO:0000256" key="2">
    <source>
        <dbReference type="ARBA" id="ARBA00004429"/>
    </source>
</evidence>
<evidence type="ECO:0000313" key="17">
    <source>
        <dbReference type="EMBL" id="GJH25838.1"/>
    </source>
</evidence>
<keyword evidence="3 14" id="KW-1003">Cell membrane</keyword>
<dbReference type="Proteomes" id="UP001055111">
    <property type="component" value="Unassembled WGS sequence"/>
</dbReference>
<evidence type="ECO:0000256" key="8">
    <source>
        <dbReference type="ARBA" id="ARBA00022741"/>
    </source>
</evidence>
<dbReference type="InterPro" id="IPR006290">
    <property type="entry name" value="CztS_silS_copS"/>
</dbReference>
<feature type="transmembrane region" description="Helical" evidence="14">
    <location>
        <begin position="165"/>
        <end position="191"/>
    </location>
</feature>
<dbReference type="RefSeq" id="WP_238212476.1">
    <property type="nucleotide sequence ID" value="NZ_BPUS01000005.1"/>
</dbReference>
<dbReference type="PANTHER" id="PTHR45436:SF9">
    <property type="entry name" value="SENSOR PROTEIN"/>
    <property type="match status" value="1"/>
</dbReference>
<dbReference type="InterPro" id="IPR005467">
    <property type="entry name" value="His_kinase_dom"/>
</dbReference>
<feature type="domain" description="HAMP" evidence="16">
    <location>
        <begin position="188"/>
        <end position="241"/>
    </location>
</feature>
<dbReference type="PROSITE" id="PS50885">
    <property type="entry name" value="HAMP"/>
    <property type="match status" value="1"/>
</dbReference>
<dbReference type="InterPro" id="IPR048590">
    <property type="entry name" value="CusS-like_sensor"/>
</dbReference>
<sequence length="475" mass="52343">MFKSLLPRTLRTRLTVLIILSTSAVLALSGVALYEALRNRIESSASEEMTGTLSALQSHLADLQKTSDVPHNWEMWVDQLHGHQNMDLAMYDMAGERLFSTSRFQAYAPIQSSDPGHSPLSLARDESKLKYLVTMASLNGTDGPRVRVAVQYDRSGDVALLRAHAYTIVVIQVLGVGLASALAYGIAFLGLSPLRRLSKRAEQMSSSRLAQPFAELDASGELKELEHAFNGMLHRLNESFTRLNQFSSNLAHDMRTPLTNLQAAAQVALSRPRNAADYRDVLEASIGEYQRLTRMIEDMLFLARAESTDLSIEAVRLDAAFEAERVANYYESMAEDAGVEIVVKGRANVFADLLLYQRVLSNLLTNALTFAPRGTEIRVDCSESSDATVIAISDTGVGIGSEHIDRIFERFYRVDPSRHNSASGTGLGLAIVKSIMESHRGRCWVDSKPGVRTTFSLSFPKQVAASILDDSGKRR</sequence>
<dbReference type="InterPro" id="IPR036890">
    <property type="entry name" value="HATPase_C_sf"/>
</dbReference>
<evidence type="ECO:0000256" key="1">
    <source>
        <dbReference type="ARBA" id="ARBA00000085"/>
    </source>
</evidence>